<dbReference type="SUPFAM" id="SSF53335">
    <property type="entry name" value="S-adenosyl-L-methionine-dependent methyltransferases"/>
    <property type="match status" value="1"/>
</dbReference>
<evidence type="ECO:0000313" key="5">
    <source>
        <dbReference type="Proteomes" id="UP001501612"/>
    </source>
</evidence>
<dbReference type="InterPro" id="IPR046977">
    <property type="entry name" value="RsmC/RlmG"/>
</dbReference>
<evidence type="ECO:0000259" key="3">
    <source>
        <dbReference type="Pfam" id="PF05175"/>
    </source>
</evidence>
<dbReference type="Proteomes" id="UP001501612">
    <property type="component" value="Unassembled WGS sequence"/>
</dbReference>
<name>A0ABN2PS36_9ACTN</name>
<comment type="caution">
    <text evidence="4">The sequence shown here is derived from an EMBL/GenBank/DDBJ whole genome shotgun (WGS) entry which is preliminary data.</text>
</comment>
<proteinExistence type="predicted"/>
<protein>
    <submittedName>
        <fullName evidence="4">Methyltransferase</fullName>
    </submittedName>
</protein>
<dbReference type="CDD" id="cd02440">
    <property type="entry name" value="AdoMet_MTases"/>
    <property type="match status" value="1"/>
</dbReference>
<evidence type="ECO:0000256" key="2">
    <source>
        <dbReference type="ARBA" id="ARBA00022679"/>
    </source>
</evidence>
<dbReference type="PANTHER" id="PTHR47816">
    <property type="entry name" value="RIBOSOMAL RNA SMALL SUBUNIT METHYLTRANSFERASE C"/>
    <property type="match status" value="1"/>
</dbReference>
<evidence type="ECO:0000313" key="4">
    <source>
        <dbReference type="EMBL" id="GAA1927091.1"/>
    </source>
</evidence>
<dbReference type="RefSeq" id="WP_344008523.1">
    <property type="nucleotide sequence ID" value="NZ_BAAAMY010000007.1"/>
</dbReference>
<accession>A0ABN2PS36</accession>
<keyword evidence="5" id="KW-1185">Reference proteome</keyword>
<feature type="domain" description="Methyltransferase small" evidence="3">
    <location>
        <begin position="34"/>
        <end position="200"/>
    </location>
</feature>
<dbReference type="Pfam" id="PF05175">
    <property type="entry name" value="MTS"/>
    <property type="match status" value="1"/>
</dbReference>
<dbReference type="InterPro" id="IPR029063">
    <property type="entry name" value="SAM-dependent_MTases_sf"/>
</dbReference>
<organism evidence="4 5">
    <name type="scientific">Nocardioides lentus</name>
    <dbReference type="NCBI Taxonomy" id="338077"/>
    <lineage>
        <taxon>Bacteria</taxon>
        <taxon>Bacillati</taxon>
        <taxon>Actinomycetota</taxon>
        <taxon>Actinomycetes</taxon>
        <taxon>Propionibacteriales</taxon>
        <taxon>Nocardioidaceae</taxon>
        <taxon>Nocardioides</taxon>
    </lineage>
</organism>
<dbReference type="InterPro" id="IPR007848">
    <property type="entry name" value="Small_mtfrase_dom"/>
</dbReference>
<dbReference type="PANTHER" id="PTHR47816:SF4">
    <property type="entry name" value="RIBOSOMAL RNA SMALL SUBUNIT METHYLTRANSFERASE C"/>
    <property type="match status" value="1"/>
</dbReference>
<dbReference type="GO" id="GO:0008168">
    <property type="term" value="F:methyltransferase activity"/>
    <property type="evidence" value="ECO:0007669"/>
    <property type="project" value="UniProtKB-KW"/>
</dbReference>
<gene>
    <name evidence="4" type="ORF">GCM10009737_31180</name>
</gene>
<dbReference type="EMBL" id="BAAAMY010000007">
    <property type="protein sequence ID" value="GAA1927091.1"/>
    <property type="molecule type" value="Genomic_DNA"/>
</dbReference>
<reference evidence="4 5" key="1">
    <citation type="journal article" date="2019" name="Int. J. Syst. Evol. Microbiol.">
        <title>The Global Catalogue of Microorganisms (GCM) 10K type strain sequencing project: providing services to taxonomists for standard genome sequencing and annotation.</title>
        <authorList>
            <consortium name="The Broad Institute Genomics Platform"/>
            <consortium name="The Broad Institute Genome Sequencing Center for Infectious Disease"/>
            <person name="Wu L."/>
            <person name="Ma J."/>
        </authorList>
    </citation>
    <scope>NUCLEOTIDE SEQUENCE [LARGE SCALE GENOMIC DNA]</scope>
    <source>
        <strain evidence="4 5">JCM 14046</strain>
    </source>
</reference>
<dbReference type="Gene3D" id="3.40.50.150">
    <property type="entry name" value="Vaccinia Virus protein VP39"/>
    <property type="match status" value="1"/>
</dbReference>
<keyword evidence="1 4" id="KW-0489">Methyltransferase</keyword>
<keyword evidence="2" id="KW-0808">Transferase</keyword>
<dbReference type="GO" id="GO:0032259">
    <property type="term" value="P:methylation"/>
    <property type="evidence" value="ECO:0007669"/>
    <property type="project" value="UniProtKB-KW"/>
</dbReference>
<sequence length="205" mass="21993">MSTSDEPGEHYFTADPAVAFRREPVTASVWGRDLDLVTGSGVFARGRLDVGTAILFRETSPPSDAGRVLDLGCGWGVVGLAIAAAVPDARVTCVDVNERALLLTRENAAALGLADRVDALLPDDVDPATTYDEIWSNPPIRVGKAALHELLLRWLPRLAPGGRAVMVVGKNLGADSLQRWLTEQGWPTARLASAKGFRVLETRRA</sequence>
<evidence type="ECO:0000256" key="1">
    <source>
        <dbReference type="ARBA" id="ARBA00022603"/>
    </source>
</evidence>